<dbReference type="InterPro" id="IPR050709">
    <property type="entry name" value="Biotin_Carboxyl_Carrier/Decarb"/>
</dbReference>
<dbReference type="SUPFAM" id="SSF51230">
    <property type="entry name" value="Single hybrid motif"/>
    <property type="match status" value="1"/>
</dbReference>
<organism evidence="3 4">
    <name type="scientific">Gordonia alkaliphila</name>
    <dbReference type="NCBI Taxonomy" id="1053547"/>
    <lineage>
        <taxon>Bacteria</taxon>
        <taxon>Bacillati</taxon>
        <taxon>Actinomycetota</taxon>
        <taxon>Actinomycetes</taxon>
        <taxon>Mycobacteriales</taxon>
        <taxon>Gordoniaceae</taxon>
        <taxon>Gordonia</taxon>
    </lineage>
</organism>
<feature type="domain" description="Lipoyl-binding" evidence="2">
    <location>
        <begin position="9"/>
        <end position="69"/>
    </location>
</feature>
<proteinExistence type="predicted"/>
<name>A0ABP8ZHR5_9ACTN</name>
<evidence type="ECO:0000313" key="4">
    <source>
        <dbReference type="Proteomes" id="UP001500822"/>
    </source>
</evidence>
<dbReference type="EMBL" id="BAABIE010000016">
    <property type="protein sequence ID" value="GAA4756711.1"/>
    <property type="molecule type" value="Genomic_DNA"/>
</dbReference>
<keyword evidence="4" id="KW-1185">Reference proteome</keyword>
<dbReference type="PANTHER" id="PTHR45266">
    <property type="entry name" value="OXALOACETATE DECARBOXYLASE ALPHA CHAIN"/>
    <property type="match status" value="1"/>
</dbReference>
<evidence type="ECO:0000256" key="1">
    <source>
        <dbReference type="ARBA" id="ARBA00023267"/>
    </source>
</evidence>
<dbReference type="InterPro" id="IPR011053">
    <property type="entry name" value="Single_hybrid_motif"/>
</dbReference>
<protein>
    <submittedName>
        <fullName evidence="3">Biotin/lipoyl-binding carrier protein</fullName>
    </submittedName>
</protein>
<sequence length="72" mass="7739">MIEDVVAEIVATVLEVTARPGQEVAVGDTLLLLDSMKMEIPVIAEYEGVLDTVTVTPGDQIRAGDVLATYRH</sequence>
<reference evidence="4" key="1">
    <citation type="journal article" date="2019" name="Int. J. Syst. Evol. Microbiol.">
        <title>The Global Catalogue of Microorganisms (GCM) 10K type strain sequencing project: providing services to taxonomists for standard genome sequencing and annotation.</title>
        <authorList>
            <consortium name="The Broad Institute Genomics Platform"/>
            <consortium name="The Broad Institute Genome Sequencing Center for Infectious Disease"/>
            <person name="Wu L."/>
            <person name="Ma J."/>
        </authorList>
    </citation>
    <scope>NUCLEOTIDE SEQUENCE [LARGE SCALE GENOMIC DNA]</scope>
    <source>
        <strain evidence="4">JCM 18077</strain>
    </source>
</reference>
<accession>A0ABP8ZHR5</accession>
<dbReference type="NCBIfam" id="NF004547">
    <property type="entry name" value="PRK05889.1"/>
    <property type="match status" value="1"/>
</dbReference>
<dbReference type="PANTHER" id="PTHR45266:SF3">
    <property type="entry name" value="OXALOACETATE DECARBOXYLASE ALPHA CHAIN"/>
    <property type="match status" value="1"/>
</dbReference>
<gene>
    <name evidence="3" type="ORF">GCM10023217_30940</name>
</gene>
<dbReference type="InterPro" id="IPR000089">
    <property type="entry name" value="Biotin_lipoyl"/>
</dbReference>
<keyword evidence="1" id="KW-0092">Biotin</keyword>
<dbReference type="Gene3D" id="2.40.50.100">
    <property type="match status" value="1"/>
</dbReference>
<dbReference type="CDD" id="cd06850">
    <property type="entry name" value="biotinyl_domain"/>
    <property type="match status" value="1"/>
</dbReference>
<dbReference type="Proteomes" id="UP001500822">
    <property type="component" value="Unassembled WGS sequence"/>
</dbReference>
<dbReference type="Pfam" id="PF00364">
    <property type="entry name" value="Biotin_lipoyl"/>
    <property type="match status" value="1"/>
</dbReference>
<comment type="caution">
    <text evidence="3">The sequence shown here is derived from an EMBL/GenBank/DDBJ whole genome shotgun (WGS) entry which is preliminary data.</text>
</comment>
<evidence type="ECO:0000259" key="2">
    <source>
        <dbReference type="Pfam" id="PF00364"/>
    </source>
</evidence>
<evidence type="ECO:0000313" key="3">
    <source>
        <dbReference type="EMBL" id="GAA4756711.1"/>
    </source>
</evidence>
<dbReference type="RefSeq" id="WP_246991743.1">
    <property type="nucleotide sequence ID" value="NZ_BAABIE010000016.1"/>
</dbReference>